<dbReference type="Proteomes" id="UP000887565">
    <property type="component" value="Unplaced"/>
</dbReference>
<keyword evidence="1" id="KW-1185">Reference proteome</keyword>
<dbReference type="WBParaSite" id="nRc.2.0.1.t00670-RA">
    <property type="protein sequence ID" value="nRc.2.0.1.t00670-RA"/>
    <property type="gene ID" value="nRc.2.0.1.g00670"/>
</dbReference>
<protein>
    <submittedName>
        <fullName evidence="2">Uncharacterized protein</fullName>
    </submittedName>
</protein>
<evidence type="ECO:0000313" key="1">
    <source>
        <dbReference type="Proteomes" id="UP000887565"/>
    </source>
</evidence>
<reference evidence="2" key="1">
    <citation type="submission" date="2022-11" db="UniProtKB">
        <authorList>
            <consortium name="WormBaseParasite"/>
        </authorList>
    </citation>
    <scope>IDENTIFICATION</scope>
</reference>
<evidence type="ECO:0000313" key="2">
    <source>
        <dbReference type="WBParaSite" id="nRc.2.0.1.t00670-RA"/>
    </source>
</evidence>
<organism evidence="1 2">
    <name type="scientific">Romanomermis culicivorax</name>
    <name type="common">Nematode worm</name>
    <dbReference type="NCBI Taxonomy" id="13658"/>
    <lineage>
        <taxon>Eukaryota</taxon>
        <taxon>Metazoa</taxon>
        <taxon>Ecdysozoa</taxon>
        <taxon>Nematoda</taxon>
        <taxon>Enoplea</taxon>
        <taxon>Dorylaimia</taxon>
        <taxon>Mermithida</taxon>
        <taxon>Mermithoidea</taxon>
        <taxon>Mermithidae</taxon>
        <taxon>Romanomermis</taxon>
    </lineage>
</organism>
<dbReference type="AlphaFoldDB" id="A0A915HGA4"/>
<accession>A0A915HGA4</accession>
<sequence>MLHRFRFLGQWGSDTMLLRMLVCSREQALVEAVCTANDHMSTLFYQLIIERHRVIAIFTMVSTKCGHSLN</sequence>
<proteinExistence type="predicted"/>
<name>A0A915HGA4_ROMCU</name>